<feature type="chain" id="PRO_5001868854" description="diguanylate cyclase" evidence="5">
    <location>
        <begin position="28"/>
        <end position="559"/>
    </location>
</feature>
<evidence type="ECO:0000256" key="3">
    <source>
        <dbReference type="ARBA" id="ARBA00034247"/>
    </source>
</evidence>
<feature type="transmembrane region" description="Helical" evidence="4">
    <location>
        <begin position="253"/>
        <end position="273"/>
    </location>
</feature>
<keyword evidence="5" id="KW-0732">Signal</keyword>
<dbReference type="PATRIC" id="fig|1121015.4.peg.1594"/>
<evidence type="ECO:0000256" key="1">
    <source>
        <dbReference type="ARBA" id="ARBA00001946"/>
    </source>
</evidence>
<comment type="cofactor">
    <cofactor evidence="1">
        <name>Mg(2+)</name>
        <dbReference type="ChEBI" id="CHEBI:18420"/>
    </cofactor>
</comment>
<feature type="transmembrane region" description="Helical" evidence="4">
    <location>
        <begin position="339"/>
        <end position="357"/>
    </location>
</feature>
<dbReference type="Gene3D" id="2.60.40.2380">
    <property type="match status" value="1"/>
</dbReference>
<evidence type="ECO:0000256" key="4">
    <source>
        <dbReference type="SAM" id="Phobius"/>
    </source>
</evidence>
<reference evidence="7 8" key="1">
    <citation type="submission" date="2013-09" db="EMBL/GenBank/DDBJ databases">
        <title>Genome sequencing of Arenimonas oryziterrae.</title>
        <authorList>
            <person name="Chen F."/>
            <person name="Wang G."/>
        </authorList>
    </citation>
    <scope>NUCLEOTIDE SEQUENCE [LARGE SCALE GENOMIC DNA]</scope>
    <source>
        <strain evidence="7 8">YC6267</strain>
    </source>
</reference>
<organism evidence="7 8">
    <name type="scientific">Arenimonas oryziterrae DSM 21050 = YC6267</name>
    <dbReference type="NCBI Taxonomy" id="1121015"/>
    <lineage>
        <taxon>Bacteria</taxon>
        <taxon>Pseudomonadati</taxon>
        <taxon>Pseudomonadota</taxon>
        <taxon>Gammaproteobacteria</taxon>
        <taxon>Lysobacterales</taxon>
        <taxon>Lysobacteraceae</taxon>
        <taxon>Arenimonas</taxon>
    </lineage>
</organism>
<feature type="transmembrane region" description="Helical" evidence="4">
    <location>
        <begin position="189"/>
        <end position="210"/>
    </location>
</feature>
<protein>
    <recommendedName>
        <fullName evidence="2">diguanylate cyclase</fullName>
        <ecNumber evidence="2">2.7.7.65</ecNumber>
    </recommendedName>
</protein>
<dbReference type="Gene3D" id="3.30.70.270">
    <property type="match status" value="1"/>
</dbReference>
<gene>
    <name evidence="7" type="ORF">N789_10525</name>
</gene>
<evidence type="ECO:0000313" key="8">
    <source>
        <dbReference type="Proteomes" id="UP000029385"/>
    </source>
</evidence>
<dbReference type="PANTHER" id="PTHR45138">
    <property type="entry name" value="REGULATORY COMPONENTS OF SENSORY TRANSDUCTION SYSTEM"/>
    <property type="match status" value="1"/>
</dbReference>
<name>A0A091AWP3_9GAMM</name>
<dbReference type="InterPro" id="IPR011623">
    <property type="entry name" value="7TMR_DISM_rcpt_extracell_dom1"/>
</dbReference>
<dbReference type="Proteomes" id="UP000029385">
    <property type="component" value="Unassembled WGS sequence"/>
</dbReference>
<dbReference type="EC" id="2.7.7.65" evidence="2"/>
<proteinExistence type="predicted"/>
<dbReference type="CDD" id="cd01949">
    <property type="entry name" value="GGDEF"/>
    <property type="match status" value="1"/>
</dbReference>
<dbReference type="EMBL" id="AVCI01000005">
    <property type="protein sequence ID" value="KFN43702.1"/>
    <property type="molecule type" value="Genomic_DNA"/>
</dbReference>
<keyword evidence="8" id="KW-1185">Reference proteome</keyword>
<comment type="catalytic activity">
    <reaction evidence="3">
        <text>2 GTP = 3',3'-c-di-GMP + 2 diphosphate</text>
        <dbReference type="Rhea" id="RHEA:24898"/>
        <dbReference type="ChEBI" id="CHEBI:33019"/>
        <dbReference type="ChEBI" id="CHEBI:37565"/>
        <dbReference type="ChEBI" id="CHEBI:58805"/>
        <dbReference type="EC" id="2.7.7.65"/>
    </reaction>
</comment>
<dbReference type="Pfam" id="PF00990">
    <property type="entry name" value="GGDEF"/>
    <property type="match status" value="1"/>
</dbReference>
<dbReference type="FunFam" id="3.30.70.270:FF:000001">
    <property type="entry name" value="Diguanylate cyclase domain protein"/>
    <property type="match status" value="1"/>
</dbReference>
<dbReference type="RefSeq" id="WP_022968566.1">
    <property type="nucleotide sequence ID" value="NZ_ATVD01000001.1"/>
</dbReference>
<dbReference type="GO" id="GO:0043709">
    <property type="term" value="P:cell adhesion involved in single-species biofilm formation"/>
    <property type="evidence" value="ECO:0007669"/>
    <property type="project" value="TreeGrafter"/>
</dbReference>
<sequence length="559" mass="62606">MRKPMSLPFRAGLLLVLWWALSTACLAQPAITIDDFFSEMPAAPAMTLFEDASAKLPFEQVRDHATFVPVGTRNTSFGFSKSVWWVRLELRNATTTDREVALRQDYPLIDYLDLWSQDAAGQWQVIRTGDRLPFASRPIANRDFVFPLRIAAGQTRTVYLRFETSGSLNMGLTLSSPHRLLETISLEQLAYGFYFGGFCVLFFYNLFIFIAVRDRAFFFYLAYAASYGLYFGVHDGLSFQFLWPDSPRWANQSLLVLLCLSLLSGLLFTRHFLSTREHSPRLDRAAFALQILSLVGLAASFVLPYAVLIQPVAYVTIAAVFVMMALGVIGVIQGYRPAIYFMLAWFALLVGVLIYMFKTFGLLPHNPLTQNGFQAGALLEMVLLSLALAARVNELHRQTLTDALTSLSNRRYFDRQLELFFAHSREGAVALLVIDLDHFKRINDTYGHARGDEVLVELSRLLRTQVPAGATVCRYGGEEFSIILPSSSLADAQRVAGNIRAAVEKRFAGRLPVTVSIGLASTAEHRFINEAEFFEAADGALYRAKELGRNRVETYAPAA</sequence>
<dbReference type="GO" id="GO:0005886">
    <property type="term" value="C:plasma membrane"/>
    <property type="evidence" value="ECO:0007669"/>
    <property type="project" value="TreeGrafter"/>
</dbReference>
<feature type="transmembrane region" description="Helical" evidence="4">
    <location>
        <begin position="285"/>
        <end position="306"/>
    </location>
</feature>
<evidence type="ECO:0000313" key="7">
    <source>
        <dbReference type="EMBL" id="KFN43702.1"/>
    </source>
</evidence>
<dbReference type="PROSITE" id="PS51257">
    <property type="entry name" value="PROKAR_LIPOPROTEIN"/>
    <property type="match status" value="1"/>
</dbReference>
<evidence type="ECO:0000259" key="6">
    <source>
        <dbReference type="PROSITE" id="PS50887"/>
    </source>
</evidence>
<feature type="transmembrane region" description="Helical" evidence="4">
    <location>
        <begin position="312"/>
        <end position="332"/>
    </location>
</feature>
<keyword evidence="4" id="KW-0812">Transmembrane</keyword>
<dbReference type="InterPro" id="IPR011622">
    <property type="entry name" value="7TMR_DISM_rcpt_extracell_dom2"/>
</dbReference>
<dbReference type="STRING" id="1121015.GCA_000420545_00919"/>
<feature type="domain" description="GGDEF" evidence="6">
    <location>
        <begin position="427"/>
        <end position="557"/>
    </location>
</feature>
<feature type="signal peptide" evidence="5">
    <location>
        <begin position="1"/>
        <end position="27"/>
    </location>
</feature>
<dbReference type="AlphaFoldDB" id="A0A091AWP3"/>
<feature type="transmembrane region" description="Helical" evidence="4">
    <location>
        <begin position="217"/>
        <end position="233"/>
    </location>
</feature>
<dbReference type="NCBIfam" id="TIGR00254">
    <property type="entry name" value="GGDEF"/>
    <property type="match status" value="1"/>
</dbReference>
<keyword evidence="4" id="KW-1133">Transmembrane helix</keyword>
<dbReference type="Pfam" id="PF07695">
    <property type="entry name" value="7TMR-DISM_7TM"/>
    <property type="match status" value="1"/>
</dbReference>
<comment type="caution">
    <text evidence="7">The sequence shown here is derived from an EMBL/GenBank/DDBJ whole genome shotgun (WGS) entry which is preliminary data.</text>
</comment>
<evidence type="ECO:0000256" key="5">
    <source>
        <dbReference type="SAM" id="SignalP"/>
    </source>
</evidence>
<dbReference type="PANTHER" id="PTHR45138:SF9">
    <property type="entry name" value="DIGUANYLATE CYCLASE DGCM-RELATED"/>
    <property type="match status" value="1"/>
</dbReference>
<dbReference type="InterPro" id="IPR029787">
    <property type="entry name" value="Nucleotide_cyclase"/>
</dbReference>
<dbReference type="SUPFAM" id="SSF55073">
    <property type="entry name" value="Nucleotide cyclase"/>
    <property type="match status" value="1"/>
</dbReference>
<dbReference type="GO" id="GO:1902201">
    <property type="term" value="P:negative regulation of bacterial-type flagellum-dependent cell motility"/>
    <property type="evidence" value="ECO:0007669"/>
    <property type="project" value="TreeGrafter"/>
</dbReference>
<feature type="transmembrane region" description="Helical" evidence="4">
    <location>
        <begin position="372"/>
        <end position="390"/>
    </location>
</feature>
<accession>A0A091AWP3</accession>
<evidence type="ECO:0000256" key="2">
    <source>
        <dbReference type="ARBA" id="ARBA00012528"/>
    </source>
</evidence>
<dbReference type="InterPro" id="IPR050469">
    <property type="entry name" value="Diguanylate_Cyclase"/>
</dbReference>
<dbReference type="InterPro" id="IPR000160">
    <property type="entry name" value="GGDEF_dom"/>
</dbReference>
<dbReference type="PROSITE" id="PS50887">
    <property type="entry name" value="GGDEF"/>
    <property type="match status" value="1"/>
</dbReference>
<dbReference type="eggNOG" id="COG3706">
    <property type="taxonomic scope" value="Bacteria"/>
</dbReference>
<dbReference type="InterPro" id="IPR043128">
    <property type="entry name" value="Rev_trsase/Diguanyl_cyclase"/>
</dbReference>
<dbReference type="GO" id="GO:0052621">
    <property type="term" value="F:diguanylate cyclase activity"/>
    <property type="evidence" value="ECO:0007669"/>
    <property type="project" value="UniProtKB-EC"/>
</dbReference>
<dbReference type="Pfam" id="PF07696">
    <property type="entry name" value="7TMR-DISMED2"/>
    <property type="match status" value="1"/>
</dbReference>
<dbReference type="SMART" id="SM00267">
    <property type="entry name" value="GGDEF"/>
    <property type="match status" value="1"/>
</dbReference>
<keyword evidence="4" id="KW-0472">Membrane</keyword>